<evidence type="ECO:0000256" key="3">
    <source>
        <dbReference type="ARBA" id="ARBA00022794"/>
    </source>
</evidence>
<gene>
    <name evidence="9" type="ORF">EDS130_LOCUS10364</name>
    <name evidence="8" type="ORF">XAT740_LOCUS2448</name>
</gene>
<dbReference type="Pfam" id="PF25752">
    <property type="entry name" value="DUF1619_N"/>
    <property type="match status" value="1"/>
</dbReference>
<feature type="chain" id="PRO_5035597640" description="Tectonic domain-containing protein" evidence="5">
    <location>
        <begin position="17"/>
        <end position="543"/>
    </location>
</feature>
<feature type="domain" description="Tectonic-1-3 N-terminal" evidence="7">
    <location>
        <begin position="32"/>
        <end position="123"/>
    </location>
</feature>
<evidence type="ECO:0000313" key="9">
    <source>
        <dbReference type="EMBL" id="CAF0912818.1"/>
    </source>
</evidence>
<dbReference type="PANTHER" id="PTHR14611:SF2">
    <property type="entry name" value="TECTONIC"/>
    <property type="match status" value="1"/>
</dbReference>
<evidence type="ECO:0000259" key="7">
    <source>
        <dbReference type="Pfam" id="PF25752"/>
    </source>
</evidence>
<evidence type="ECO:0000256" key="1">
    <source>
        <dbReference type="ARBA" id="ARBA00007633"/>
    </source>
</evidence>
<dbReference type="InterPro" id="IPR057724">
    <property type="entry name" value="TCTN1-3_N"/>
</dbReference>
<name>A0A813RW05_ADIRI</name>
<keyword evidence="10" id="KW-1185">Reference proteome</keyword>
<accession>A0A813RW05</accession>
<comment type="similarity">
    <text evidence="1">Belongs to the tectonic family.</text>
</comment>
<evidence type="ECO:0000256" key="2">
    <source>
        <dbReference type="ARBA" id="ARBA00022729"/>
    </source>
</evidence>
<feature type="domain" description="Tectonic-1-3" evidence="6">
    <location>
        <begin position="329"/>
        <end position="486"/>
    </location>
</feature>
<dbReference type="AlphaFoldDB" id="A0A813RW05"/>
<evidence type="ECO:0000256" key="5">
    <source>
        <dbReference type="SAM" id="SignalP"/>
    </source>
</evidence>
<evidence type="ECO:0000259" key="6">
    <source>
        <dbReference type="Pfam" id="PF07773"/>
    </source>
</evidence>
<dbReference type="Proteomes" id="UP000663852">
    <property type="component" value="Unassembled WGS sequence"/>
</dbReference>
<dbReference type="Proteomes" id="UP000663828">
    <property type="component" value="Unassembled WGS sequence"/>
</dbReference>
<dbReference type="Pfam" id="PF07773">
    <property type="entry name" value="TCTN_DUF1619"/>
    <property type="match status" value="2"/>
</dbReference>
<feature type="signal peptide" evidence="5">
    <location>
        <begin position="1"/>
        <end position="16"/>
    </location>
</feature>
<dbReference type="OrthoDB" id="184109at2759"/>
<keyword evidence="2 5" id="KW-0732">Signal</keyword>
<evidence type="ECO:0000313" key="10">
    <source>
        <dbReference type="Proteomes" id="UP000663828"/>
    </source>
</evidence>
<sequence length="543" mass="58038">MIFFSVLLLLFTIVKSQDVSVTFPTFPANTDIGSCTCDLTGNACDASCCCDPDCTSNDLLAFGCDSQENQYTNTTPIYSTVQSTCFKNLSIFYTNTPYVIQKMGELVCIDYARYSGSQYYQQPNIQTLNAADFIRTLDTQYSVTAQPTISTSLTNYQVGTSVLAYTSATGVSIYTLPIGLFGNSLCSGSQTITYMNDFTSTCNQQLIDQTTCTGALNPLTYISPLCLLRSPANLTDSSARVCSTMTGSNSNYSTGSCANALQSLTVTIYYTNPTGIVNVVVSSTTGTALSSTPFTQTFTVNFVQNGSSVSSTTSNPGYLPGAALASSTINGTSITVLSSSQFSVIQAGSNGFCDSSLRTPIRFGENIQSTCQLTSTCPNSFDLFPAIGSSDLYVAAYSDSDTNNVTSDWLPVIYCTSQLGSPNIRQCNKGILNSTSSSSCYSRLDIQIAYSNIGYLSNPQSVLSAVIFHYQYSSSSSTVQFVTQSVTFQDISASPTVIQGQVPAPNTRLPANFFYPFSVSKATRLNTCASFSLLAVVVFCAFV</sequence>
<keyword evidence="3" id="KW-0970">Cilium biogenesis/degradation</keyword>
<dbReference type="InterPro" id="IPR011677">
    <property type="entry name" value="TCTN1-3_dom"/>
</dbReference>
<dbReference type="PANTHER" id="PTHR14611">
    <property type="entry name" value="TECTONIC FAMILY MEMBER"/>
    <property type="match status" value="1"/>
</dbReference>
<dbReference type="GO" id="GO:0030030">
    <property type="term" value="P:cell projection organization"/>
    <property type="evidence" value="ECO:0007669"/>
    <property type="project" value="UniProtKB-KW"/>
</dbReference>
<evidence type="ECO:0008006" key="11">
    <source>
        <dbReference type="Google" id="ProtNLM"/>
    </source>
</evidence>
<dbReference type="InterPro" id="IPR040354">
    <property type="entry name" value="TCTN1-3"/>
</dbReference>
<protein>
    <recommendedName>
        <fullName evidence="11">Tectonic domain-containing protein</fullName>
    </recommendedName>
</protein>
<feature type="domain" description="Tectonic-1-3" evidence="6">
    <location>
        <begin position="155"/>
        <end position="304"/>
    </location>
</feature>
<proteinExistence type="inferred from homology"/>
<keyword evidence="4" id="KW-0325">Glycoprotein</keyword>
<evidence type="ECO:0000256" key="4">
    <source>
        <dbReference type="ARBA" id="ARBA00023180"/>
    </source>
</evidence>
<reference evidence="8" key="1">
    <citation type="submission" date="2021-02" db="EMBL/GenBank/DDBJ databases">
        <authorList>
            <person name="Nowell W R."/>
        </authorList>
    </citation>
    <scope>NUCLEOTIDE SEQUENCE</scope>
</reference>
<comment type="caution">
    <text evidence="8">The sequence shown here is derived from an EMBL/GenBank/DDBJ whole genome shotgun (WGS) entry which is preliminary data.</text>
</comment>
<dbReference type="EMBL" id="CAJNOJ010000036">
    <property type="protein sequence ID" value="CAF0912818.1"/>
    <property type="molecule type" value="Genomic_DNA"/>
</dbReference>
<evidence type="ECO:0000313" key="8">
    <source>
        <dbReference type="EMBL" id="CAF0790321.1"/>
    </source>
</evidence>
<dbReference type="EMBL" id="CAJNOR010000085">
    <property type="protein sequence ID" value="CAF0790321.1"/>
    <property type="molecule type" value="Genomic_DNA"/>
</dbReference>
<organism evidence="8 10">
    <name type="scientific">Adineta ricciae</name>
    <name type="common">Rotifer</name>
    <dbReference type="NCBI Taxonomy" id="249248"/>
    <lineage>
        <taxon>Eukaryota</taxon>
        <taxon>Metazoa</taxon>
        <taxon>Spiralia</taxon>
        <taxon>Gnathifera</taxon>
        <taxon>Rotifera</taxon>
        <taxon>Eurotatoria</taxon>
        <taxon>Bdelloidea</taxon>
        <taxon>Adinetida</taxon>
        <taxon>Adinetidae</taxon>
        <taxon>Adineta</taxon>
    </lineage>
</organism>